<organism evidence="5 6">
    <name type="scientific">Porites lobata</name>
    <dbReference type="NCBI Taxonomy" id="104759"/>
    <lineage>
        <taxon>Eukaryota</taxon>
        <taxon>Metazoa</taxon>
        <taxon>Cnidaria</taxon>
        <taxon>Anthozoa</taxon>
        <taxon>Hexacorallia</taxon>
        <taxon>Scleractinia</taxon>
        <taxon>Fungiina</taxon>
        <taxon>Poritidae</taxon>
        <taxon>Porites</taxon>
    </lineage>
</organism>
<feature type="coiled-coil region" evidence="2">
    <location>
        <begin position="93"/>
        <end position="264"/>
    </location>
</feature>
<evidence type="ECO:0000313" key="5">
    <source>
        <dbReference type="EMBL" id="CAH3117137.1"/>
    </source>
</evidence>
<name>A0ABN8NPB2_9CNID</name>
<dbReference type="PANTHER" id="PTHR18870">
    <property type="entry name" value="PROTEIN TAG-278-RELATED"/>
    <property type="match status" value="1"/>
</dbReference>
<evidence type="ECO:0000313" key="6">
    <source>
        <dbReference type="Proteomes" id="UP001159405"/>
    </source>
</evidence>
<keyword evidence="6" id="KW-1185">Reference proteome</keyword>
<dbReference type="Proteomes" id="UP001159405">
    <property type="component" value="Unassembled WGS sequence"/>
</dbReference>
<proteinExistence type="predicted"/>
<feature type="region of interest" description="Disordered" evidence="3">
    <location>
        <begin position="1135"/>
        <end position="1174"/>
    </location>
</feature>
<dbReference type="PANTHER" id="PTHR18870:SF9">
    <property type="entry name" value="PROTEIN TAG-278-RELATED"/>
    <property type="match status" value="1"/>
</dbReference>
<keyword evidence="1 2" id="KW-0175">Coiled coil</keyword>
<protein>
    <recommendedName>
        <fullName evidence="4">Protein FAM184A/B N-terminal domain-containing protein</fullName>
    </recommendedName>
</protein>
<feature type="coiled-coil region" evidence="2">
    <location>
        <begin position="924"/>
        <end position="1004"/>
    </location>
</feature>
<evidence type="ECO:0000256" key="1">
    <source>
        <dbReference type="ARBA" id="ARBA00023054"/>
    </source>
</evidence>
<feature type="coiled-coil region" evidence="2">
    <location>
        <begin position="334"/>
        <end position="410"/>
    </location>
</feature>
<sequence>MATGLFTIFGLDEKLSHGGSYGNRFESKNTESNNKMAASKTASSFHSMPHRNGTYVASHGSSTSADVTPDLHLKMSKKIAQLTKVIYALNTKNDEHENVVENMKVAHEEEMQKLIAETKEKMNYFKTRLGAVTEQKQKIEVLESHLAKERLQREEAMSEFEQFKRRNEDHEARLKSEFSDKILTMSKELLAAKKQFEERMKNFQATRRKLEEDRDTAVEELSSKHHDEMDQLMKAHRVRYDELVKEKEKLQKQFEQKLSTLQSSGDVAAEERRKIELEYQEKVEKLKTFYEKELAASKALQESSKETQLKEWEVREKVLRSEWSRQERILKDRISELLNQLSDGEQQMSILKVQLNELESKLHGKEGDSTVLAKQLEESRKEVAKALQSLRDTENDLTVSKKRSEEQEAEIARQSNVFKSASIEIAIAGLKAANLQISKLDASKLSQETIIKDLKANISSLQRKLNTLEKEHDDLDKRHSSHTIQADSELKRLQQETEKLSREKADLAAKYNMELKRASEQSTSKEASLRQELEEVTARLKRDHDKELHEKTTRLDDEHNSYVKTLREEFQQKLATQERDLIEKSEQELERLRGEKNEVIAQFENHCNDLKNKLNSSEEEVERLEKVVHDSEQGLGSASSHIDSLKEALSQAKQELQKTKNDLKEAESKYTNSLDEIYKLQALHSKAMKDGEIDLNARLETLTNELNTKWSERLSEECGKLRSQLNEQHREENRVSLEELTKVKDIQRDELRAELQSKIDALRKTISEARTDVEKANRHATTTELDLRRELDLQRQYKEEELASLSLQHSKRLEELIEQHNAELRKLEALKDEEIKECDERLQKIHREEITSQLQANKLTIEAVKSQAEQKRLKDIEELNIEHENDQENMRSELLRVQQEEMQRLHRDFEVQLASVKLQLQRTNELHSRNESEHQSQIEELKQEIEQRQYQINELDEEISHVRGNVEELQHELQAKGQEILSVRREANSQIRKREEDLARAHQKEVDFMVADHLRETQALLTEFNRSKELLSDKISALQLMLEEAEEKYRSRQSRPEDLEVIEQLKRVLAERELDMKKLVDEKRYFQMELLNRETNFNKVFKAAPNIGVINPLQAKTKPGKDGIRHATSLVMSASKLDPIPNMPVHEKRLNNSRPLPPTPPKDPPPHRKTTAIH</sequence>
<accession>A0ABN8NPB2</accession>
<evidence type="ECO:0000256" key="2">
    <source>
        <dbReference type="SAM" id="Coils"/>
    </source>
</evidence>
<feature type="region of interest" description="Disordered" evidence="3">
    <location>
        <begin position="472"/>
        <end position="501"/>
    </location>
</feature>
<feature type="domain" description="Protein FAM184A/B N-terminal" evidence="4">
    <location>
        <begin position="85"/>
        <end position="294"/>
    </location>
</feature>
<feature type="coiled-coil region" evidence="2">
    <location>
        <begin position="810"/>
        <end position="837"/>
    </location>
</feature>
<feature type="compositionally biased region" description="Basic and acidic residues" evidence="3">
    <location>
        <begin position="488"/>
        <end position="501"/>
    </location>
</feature>
<gene>
    <name evidence="5" type="ORF">PLOB_00025581</name>
</gene>
<dbReference type="Pfam" id="PF15665">
    <property type="entry name" value="FAM184"/>
    <property type="match status" value="1"/>
</dbReference>
<evidence type="ECO:0000259" key="4">
    <source>
        <dbReference type="Pfam" id="PF15665"/>
    </source>
</evidence>
<feature type="coiled-coil region" evidence="2">
    <location>
        <begin position="866"/>
        <end position="900"/>
    </location>
</feature>
<feature type="coiled-coil region" evidence="2">
    <location>
        <begin position="1028"/>
        <end position="1082"/>
    </location>
</feature>
<feature type="coiled-coil region" evidence="2">
    <location>
        <begin position="711"/>
        <end position="779"/>
    </location>
</feature>
<dbReference type="EMBL" id="CALNXK010000030">
    <property type="protein sequence ID" value="CAH3117137.1"/>
    <property type="molecule type" value="Genomic_DNA"/>
</dbReference>
<dbReference type="InterPro" id="IPR039478">
    <property type="entry name" value="FAM184A/B_N"/>
</dbReference>
<comment type="caution">
    <text evidence="5">The sequence shown here is derived from an EMBL/GenBank/DDBJ whole genome shotgun (WGS) entry which is preliminary data.</text>
</comment>
<reference evidence="5 6" key="1">
    <citation type="submission" date="2022-05" db="EMBL/GenBank/DDBJ databases">
        <authorList>
            <consortium name="Genoscope - CEA"/>
            <person name="William W."/>
        </authorList>
    </citation>
    <scope>NUCLEOTIDE SEQUENCE [LARGE SCALE GENOMIC DNA]</scope>
</reference>
<evidence type="ECO:0000256" key="3">
    <source>
        <dbReference type="SAM" id="MobiDB-lite"/>
    </source>
</evidence>